<dbReference type="RefSeq" id="WP_161982735.1">
    <property type="nucleotide sequence ID" value="NZ_BIFT01000003.1"/>
</dbReference>
<sequence>MFATGVPAGDFFMSSDPAHKFTDQQRDRQAMDDSTEGYEYSTLECPTQGGHTYGSADCCR</sequence>
<gene>
    <name evidence="2" type="ORF">KDA_76600</name>
</gene>
<accession>A0A402BLH1</accession>
<dbReference type="Proteomes" id="UP000287171">
    <property type="component" value="Unassembled WGS sequence"/>
</dbReference>
<organism evidence="2 3">
    <name type="scientific">Dictyobacter alpinus</name>
    <dbReference type="NCBI Taxonomy" id="2014873"/>
    <lineage>
        <taxon>Bacteria</taxon>
        <taxon>Bacillati</taxon>
        <taxon>Chloroflexota</taxon>
        <taxon>Ktedonobacteria</taxon>
        <taxon>Ktedonobacterales</taxon>
        <taxon>Dictyobacteraceae</taxon>
        <taxon>Dictyobacter</taxon>
    </lineage>
</organism>
<feature type="region of interest" description="Disordered" evidence="1">
    <location>
        <begin position="13"/>
        <end position="37"/>
    </location>
</feature>
<evidence type="ECO:0000256" key="1">
    <source>
        <dbReference type="SAM" id="MobiDB-lite"/>
    </source>
</evidence>
<comment type="caution">
    <text evidence="2">The sequence shown here is derived from an EMBL/GenBank/DDBJ whole genome shotgun (WGS) entry which is preliminary data.</text>
</comment>
<proteinExistence type="predicted"/>
<name>A0A402BLH1_9CHLR</name>
<dbReference type="AlphaFoldDB" id="A0A402BLH1"/>
<evidence type="ECO:0000313" key="3">
    <source>
        <dbReference type="Proteomes" id="UP000287171"/>
    </source>
</evidence>
<feature type="compositionally biased region" description="Basic and acidic residues" evidence="1">
    <location>
        <begin position="17"/>
        <end position="31"/>
    </location>
</feature>
<evidence type="ECO:0000313" key="2">
    <source>
        <dbReference type="EMBL" id="GCE32176.1"/>
    </source>
</evidence>
<reference evidence="3" key="1">
    <citation type="submission" date="2018-12" db="EMBL/GenBank/DDBJ databases">
        <title>Tengunoibacter tsumagoiensis gen. nov., sp. nov., Dictyobacter kobayashii sp. nov., D. alpinus sp. nov., and D. joshuensis sp. nov. and description of Dictyobacteraceae fam. nov. within the order Ktedonobacterales isolated from Tengu-no-mugimeshi.</title>
        <authorList>
            <person name="Wang C.M."/>
            <person name="Zheng Y."/>
            <person name="Sakai Y."/>
            <person name="Toyoda A."/>
            <person name="Minakuchi Y."/>
            <person name="Abe K."/>
            <person name="Yokota A."/>
            <person name="Yabe S."/>
        </authorList>
    </citation>
    <scope>NUCLEOTIDE SEQUENCE [LARGE SCALE GENOMIC DNA]</scope>
    <source>
        <strain evidence="3">Uno16</strain>
    </source>
</reference>
<dbReference type="EMBL" id="BIFT01000003">
    <property type="protein sequence ID" value="GCE32176.1"/>
    <property type="molecule type" value="Genomic_DNA"/>
</dbReference>
<protein>
    <submittedName>
        <fullName evidence="2">Uncharacterized protein</fullName>
    </submittedName>
</protein>
<keyword evidence="3" id="KW-1185">Reference proteome</keyword>